<evidence type="ECO:0000256" key="1">
    <source>
        <dbReference type="SAM" id="Phobius"/>
    </source>
</evidence>
<dbReference type="Proteomes" id="UP001176961">
    <property type="component" value="Unassembled WGS sequence"/>
</dbReference>
<dbReference type="EMBL" id="CATQJL010000001">
    <property type="protein sequence ID" value="CAJ0589866.1"/>
    <property type="molecule type" value="Genomic_DNA"/>
</dbReference>
<evidence type="ECO:0000313" key="3">
    <source>
        <dbReference type="Proteomes" id="UP001176961"/>
    </source>
</evidence>
<dbReference type="AlphaFoldDB" id="A0AA36GIG3"/>
<keyword evidence="1" id="KW-0812">Transmembrane</keyword>
<protein>
    <submittedName>
        <fullName evidence="2">Uncharacterized protein</fullName>
    </submittedName>
</protein>
<keyword evidence="1" id="KW-1133">Transmembrane helix</keyword>
<organism evidence="2 3">
    <name type="scientific">Cylicocyclus nassatus</name>
    <name type="common">Nematode worm</name>
    <dbReference type="NCBI Taxonomy" id="53992"/>
    <lineage>
        <taxon>Eukaryota</taxon>
        <taxon>Metazoa</taxon>
        <taxon>Ecdysozoa</taxon>
        <taxon>Nematoda</taxon>
        <taxon>Chromadorea</taxon>
        <taxon>Rhabditida</taxon>
        <taxon>Rhabditina</taxon>
        <taxon>Rhabditomorpha</taxon>
        <taxon>Strongyloidea</taxon>
        <taxon>Strongylidae</taxon>
        <taxon>Cylicocyclus</taxon>
    </lineage>
</organism>
<feature type="transmembrane region" description="Helical" evidence="1">
    <location>
        <begin position="97"/>
        <end position="122"/>
    </location>
</feature>
<evidence type="ECO:0000313" key="2">
    <source>
        <dbReference type="EMBL" id="CAJ0589866.1"/>
    </source>
</evidence>
<reference evidence="2" key="1">
    <citation type="submission" date="2023-07" db="EMBL/GenBank/DDBJ databases">
        <authorList>
            <consortium name="CYATHOMIX"/>
        </authorList>
    </citation>
    <scope>NUCLEOTIDE SEQUENCE</scope>
    <source>
        <strain evidence="2">N/A</strain>
    </source>
</reference>
<keyword evidence="3" id="KW-1185">Reference proteome</keyword>
<name>A0AA36GIG3_CYLNA</name>
<keyword evidence="1" id="KW-0472">Membrane</keyword>
<accession>A0AA36GIG3</accession>
<gene>
    <name evidence="2" type="ORF">CYNAS_LOCUS1849</name>
</gene>
<comment type="caution">
    <text evidence="2">The sequence shown here is derived from an EMBL/GenBank/DDBJ whole genome shotgun (WGS) entry which is preliminary data.</text>
</comment>
<sequence>MKLSLCFDESSSKMETNVTATNGTLLENIFAVDFQEPSTSTFVSVSPHSRDLLIGELPEIDPNNITGMATTTNATTESTGLEGFFRTVESMFNESAWIVYTVIAIVTLLIICIICFIFMWIVKNKKRIVQQDDDPVLANGYNGGNSWTTCCLCCQAPNKQSQLQARQNSASNLDPYKRPPLPPIGAKNGPYISTFNSTEALDNLARPPTVDENSLAININSIRGVPHVHLQPEQYRNLPPLKMHK</sequence>
<proteinExistence type="predicted"/>